<dbReference type="InterPro" id="IPR014721">
    <property type="entry name" value="Ribsml_uS5_D2-typ_fold_subgr"/>
</dbReference>
<evidence type="ECO:0000256" key="6">
    <source>
        <dbReference type="ARBA" id="ARBA00023098"/>
    </source>
</evidence>
<dbReference type="KEGG" id="acij:JS278_00856"/>
<dbReference type="GO" id="GO:0005524">
    <property type="term" value="F:ATP binding"/>
    <property type="evidence" value="ECO:0007669"/>
    <property type="project" value="UniProtKB-KW"/>
</dbReference>
<protein>
    <recommendedName>
        <fullName evidence="2">diphosphomevalonate decarboxylase</fullName>
        <ecNumber evidence="2">4.1.1.33</ecNumber>
    </recommendedName>
</protein>
<evidence type="ECO:0000256" key="2">
    <source>
        <dbReference type="ARBA" id="ARBA00012296"/>
    </source>
</evidence>
<proteinExistence type="inferred from homology"/>
<dbReference type="NCBIfam" id="TIGR01240">
    <property type="entry name" value="mevDPdecarb"/>
    <property type="match status" value="1"/>
</dbReference>
<keyword evidence="7" id="KW-0456">Lyase</keyword>
<feature type="domain" description="Diphosphomevalonate decarboxylase-like N-terminal" evidence="9">
    <location>
        <begin position="8"/>
        <end position="161"/>
    </location>
</feature>
<dbReference type="RefSeq" id="WP_114044122.1">
    <property type="nucleotide sequence ID" value="NZ_CP025198.1"/>
</dbReference>
<keyword evidence="3" id="KW-0444">Lipid biosynthesis</keyword>
<dbReference type="PIRSF" id="PIRSF015950">
    <property type="entry name" value="Mev_P_decrbx"/>
    <property type="match status" value="1"/>
</dbReference>
<evidence type="ECO:0000259" key="9">
    <source>
        <dbReference type="Pfam" id="PF22700"/>
    </source>
</evidence>
<dbReference type="GO" id="GO:0005829">
    <property type="term" value="C:cytosol"/>
    <property type="evidence" value="ECO:0007669"/>
    <property type="project" value="InterPro"/>
</dbReference>
<feature type="domain" description="Mvd1 C-terminal" evidence="8">
    <location>
        <begin position="172"/>
        <end position="297"/>
    </location>
</feature>
<keyword evidence="6" id="KW-0443">Lipid metabolism</keyword>
<evidence type="ECO:0000313" key="10">
    <source>
        <dbReference type="EMBL" id="AXE38043.1"/>
    </source>
</evidence>
<evidence type="ECO:0000256" key="1">
    <source>
        <dbReference type="ARBA" id="ARBA00008831"/>
    </source>
</evidence>
<organism evidence="10 11">
    <name type="scientific">Acidipropionibacterium virtanenii</name>
    <dbReference type="NCBI Taxonomy" id="2057246"/>
    <lineage>
        <taxon>Bacteria</taxon>
        <taxon>Bacillati</taxon>
        <taxon>Actinomycetota</taxon>
        <taxon>Actinomycetes</taxon>
        <taxon>Propionibacteriales</taxon>
        <taxon>Propionibacteriaceae</taxon>
        <taxon>Acidipropionibacterium</taxon>
    </lineage>
</organism>
<dbReference type="InterPro" id="IPR053859">
    <property type="entry name" value="MVD-like_N"/>
</dbReference>
<dbReference type="AlphaFoldDB" id="A0A344URZ5"/>
<reference evidence="10 11" key="1">
    <citation type="submission" date="2017-12" db="EMBL/GenBank/DDBJ databases">
        <title>The whole genome sequence of the Acidipropionibacterium virtanenii sp. nov. type strain JS278.</title>
        <authorList>
            <person name="Laine P."/>
            <person name="Deptula P."/>
            <person name="Varmanen P."/>
            <person name="Auvinen P."/>
        </authorList>
    </citation>
    <scope>NUCLEOTIDE SEQUENCE [LARGE SCALE GENOMIC DNA]</scope>
    <source>
        <strain evidence="10 11">JS278</strain>
    </source>
</reference>
<name>A0A344URZ5_9ACTN</name>
<gene>
    <name evidence="10" type="ORF">JS278_00856</name>
</gene>
<dbReference type="OrthoDB" id="5498344at2"/>
<dbReference type="Gene3D" id="3.30.230.10">
    <property type="match status" value="1"/>
</dbReference>
<dbReference type="InterPro" id="IPR029765">
    <property type="entry name" value="Mev_diP_decarb"/>
</dbReference>
<dbReference type="InterPro" id="IPR041431">
    <property type="entry name" value="Mvd1_C"/>
</dbReference>
<dbReference type="InterPro" id="IPR036554">
    <property type="entry name" value="GHMP_kinase_C_sf"/>
</dbReference>
<dbReference type="EC" id="4.1.1.33" evidence="2"/>
<dbReference type="GO" id="GO:0019287">
    <property type="term" value="P:isopentenyl diphosphate biosynthetic process, mevalonate pathway"/>
    <property type="evidence" value="ECO:0007669"/>
    <property type="project" value="InterPro"/>
</dbReference>
<evidence type="ECO:0000256" key="5">
    <source>
        <dbReference type="ARBA" id="ARBA00022840"/>
    </source>
</evidence>
<keyword evidence="4" id="KW-0547">Nucleotide-binding</keyword>
<keyword evidence="5" id="KW-0067">ATP-binding</keyword>
<accession>A0A344URZ5</accession>
<dbReference type="FunFam" id="3.30.230.10:FF:000072">
    <property type="entry name" value="Diphosphomevalonate decarboxylase"/>
    <property type="match status" value="1"/>
</dbReference>
<comment type="similarity">
    <text evidence="1">Belongs to the diphosphomevalonate decarboxylase family.</text>
</comment>
<dbReference type="SUPFAM" id="SSF55060">
    <property type="entry name" value="GHMP Kinase, C-terminal domain"/>
    <property type="match status" value="1"/>
</dbReference>
<dbReference type="InterPro" id="IPR020568">
    <property type="entry name" value="Ribosomal_Su5_D2-typ_SF"/>
</dbReference>
<dbReference type="PANTHER" id="PTHR10977">
    <property type="entry name" value="DIPHOSPHOMEVALONATE DECARBOXYLASE"/>
    <property type="match status" value="1"/>
</dbReference>
<evidence type="ECO:0000256" key="3">
    <source>
        <dbReference type="ARBA" id="ARBA00022516"/>
    </source>
</evidence>
<dbReference type="EMBL" id="CP025198">
    <property type="protein sequence ID" value="AXE38043.1"/>
    <property type="molecule type" value="Genomic_DNA"/>
</dbReference>
<dbReference type="Proteomes" id="UP000251995">
    <property type="component" value="Chromosome"/>
</dbReference>
<dbReference type="Gene3D" id="3.30.70.890">
    <property type="entry name" value="GHMP kinase, C-terminal domain"/>
    <property type="match status" value="1"/>
</dbReference>
<evidence type="ECO:0000256" key="4">
    <source>
        <dbReference type="ARBA" id="ARBA00022741"/>
    </source>
</evidence>
<evidence type="ECO:0000259" key="8">
    <source>
        <dbReference type="Pfam" id="PF18376"/>
    </source>
</evidence>
<dbReference type="PANTHER" id="PTHR10977:SF3">
    <property type="entry name" value="DIPHOSPHOMEVALONATE DECARBOXYLASE"/>
    <property type="match status" value="1"/>
</dbReference>
<dbReference type="SUPFAM" id="SSF54211">
    <property type="entry name" value="Ribosomal protein S5 domain 2-like"/>
    <property type="match status" value="1"/>
</dbReference>
<dbReference type="Pfam" id="PF22700">
    <property type="entry name" value="MVD-like_N"/>
    <property type="match status" value="1"/>
</dbReference>
<keyword evidence="11" id="KW-1185">Reference proteome</keyword>
<evidence type="ECO:0000313" key="11">
    <source>
        <dbReference type="Proteomes" id="UP000251995"/>
    </source>
</evidence>
<dbReference type="Pfam" id="PF18376">
    <property type="entry name" value="MDD_C"/>
    <property type="match status" value="1"/>
</dbReference>
<evidence type="ECO:0000256" key="7">
    <source>
        <dbReference type="ARBA" id="ARBA00023239"/>
    </source>
</evidence>
<dbReference type="InterPro" id="IPR005935">
    <property type="entry name" value="Mev_decarb"/>
</dbReference>
<dbReference type="GO" id="GO:0004163">
    <property type="term" value="F:diphosphomevalonate decarboxylase activity"/>
    <property type="evidence" value="ECO:0007669"/>
    <property type="project" value="UniProtKB-EC"/>
</dbReference>
<sequence length="332" mass="34102">MSSATACAQPNIALVKYWGKRDEGLILPATGSLSMTLDAFTTTTTVRLGVEADSFTLNGSPAAEAAMSRTTSFLDLVRELAADDGPAAVTSVNEAPTGAGLASSASGFAALALAASKAYGLDLDQSELSRLARRGSGSACRSIVPGFAVWHAGRDDASSYAEPIPAPDLRLVIVTIDSHEKAVSSREAMRLTRDTSPFYNAWISSTEAVLDEMVSACRTGDIARIGELTELHALRMHAVIASCRPPVRYLAPASVSVFDAAAALRASGVQAWATADAGPNVCLLTTPGEAGEVASAVSGLGRVRVVSPGPGARLVSPGLGARSVPTPGSEEM</sequence>